<reference evidence="2 3" key="1">
    <citation type="submission" date="2019-09" db="EMBL/GenBank/DDBJ databases">
        <title>YIM 132548 draft genome.</title>
        <authorList>
            <person name="Jiang L."/>
        </authorList>
    </citation>
    <scope>NUCLEOTIDE SEQUENCE [LARGE SCALE GENOMIC DNA]</scope>
    <source>
        <strain evidence="2 3">YIM 132548</strain>
    </source>
</reference>
<comment type="caution">
    <text evidence="2">The sequence shown here is derived from an EMBL/GenBank/DDBJ whole genome shotgun (WGS) entry which is preliminary data.</text>
</comment>
<dbReference type="RefSeq" id="WP_150964413.1">
    <property type="nucleotide sequence ID" value="NZ_VZZJ01000011.1"/>
</dbReference>
<keyword evidence="3" id="KW-1185">Reference proteome</keyword>
<dbReference type="Proteomes" id="UP000441523">
    <property type="component" value="Unassembled WGS sequence"/>
</dbReference>
<protein>
    <submittedName>
        <fullName evidence="2">Uncharacterized protein</fullName>
    </submittedName>
</protein>
<evidence type="ECO:0000313" key="3">
    <source>
        <dbReference type="Proteomes" id="UP000441523"/>
    </source>
</evidence>
<proteinExistence type="predicted"/>
<accession>A0A6N6MVC7</accession>
<evidence type="ECO:0000256" key="1">
    <source>
        <dbReference type="SAM" id="MobiDB-lite"/>
    </source>
</evidence>
<gene>
    <name evidence="2" type="ORF">F6X51_14660</name>
</gene>
<name>A0A6N6MVC7_9HYPH</name>
<evidence type="ECO:0000313" key="2">
    <source>
        <dbReference type="EMBL" id="KAB1072838.1"/>
    </source>
</evidence>
<dbReference type="EMBL" id="VZZJ01000011">
    <property type="protein sequence ID" value="KAB1072838.1"/>
    <property type="molecule type" value="Genomic_DNA"/>
</dbReference>
<organism evidence="2 3">
    <name type="scientific">Methylobacterium planeticum</name>
    <dbReference type="NCBI Taxonomy" id="2615211"/>
    <lineage>
        <taxon>Bacteria</taxon>
        <taxon>Pseudomonadati</taxon>
        <taxon>Pseudomonadota</taxon>
        <taxon>Alphaproteobacteria</taxon>
        <taxon>Hyphomicrobiales</taxon>
        <taxon>Methylobacteriaceae</taxon>
        <taxon>Methylobacterium</taxon>
    </lineage>
</organism>
<sequence length="74" mass="7800">MLPPVPADPALRPGAARARRRAADGRLRAARRGFEGSMAALRKAAFDHVESHVFVSTALRASLARLAGRAGAKP</sequence>
<feature type="region of interest" description="Disordered" evidence="1">
    <location>
        <begin position="1"/>
        <end position="25"/>
    </location>
</feature>
<dbReference type="AlphaFoldDB" id="A0A6N6MVC7"/>